<keyword evidence="7 19" id="KW-0813">Transport</keyword>
<comment type="catalytic activity">
    <reaction evidence="17">
        <text>a 1,2-diacyl-sn-glycero-3-phospho-(1D-myo-inositol-3-phosphate)(in) = a 1,2-diacyl-sn-glycero-3-phospho-(1D-myo-inositol-3-phosphate)(out)</text>
        <dbReference type="Rhea" id="RHEA:67920"/>
        <dbReference type="ChEBI" id="CHEBI:58088"/>
    </reaction>
</comment>
<comment type="catalytic activity">
    <reaction evidence="15">
        <text>a 1,2-diacyl-sn-glycero-3-phospho-L-serine(in) = a 1,2-diacyl-sn-glycero-3-phospho-L-serine(out)</text>
        <dbReference type="Rhea" id="RHEA:38663"/>
        <dbReference type="ChEBI" id="CHEBI:57262"/>
    </reaction>
</comment>
<keyword evidence="10 19" id="KW-0072">Autophagy</keyword>
<dbReference type="GO" id="GO:0005776">
    <property type="term" value="C:autophagosome"/>
    <property type="evidence" value="ECO:0007669"/>
    <property type="project" value="TreeGrafter"/>
</dbReference>
<proteinExistence type="inferred from homology"/>
<evidence type="ECO:0000256" key="6">
    <source>
        <dbReference type="ARBA" id="ARBA00018074"/>
    </source>
</evidence>
<comment type="subcellular location">
    <subcellularLocation>
        <location evidence="1">Cytoplasmic vesicle membrane</location>
        <topology evidence="1">Multi-pass membrane protein</topology>
    </subcellularLocation>
    <subcellularLocation>
        <location evidence="2">Endoplasmic reticulum membrane</location>
        <topology evidence="2">Multi-pass membrane protein</topology>
    </subcellularLocation>
    <subcellularLocation>
        <location evidence="4">Golgi apparatus membrane</location>
        <topology evidence="4">Multi-pass membrane protein</topology>
    </subcellularLocation>
    <subcellularLocation>
        <location evidence="3 19">Preautophagosomal structure membrane</location>
        <topology evidence="3 19">Multi-pass membrane protein</topology>
    </subcellularLocation>
</comment>
<feature type="transmembrane region" description="Helical" evidence="19">
    <location>
        <begin position="539"/>
        <end position="556"/>
    </location>
</feature>
<keyword evidence="14" id="KW-0968">Cytoplasmic vesicle</keyword>
<dbReference type="GO" id="GO:0006869">
    <property type="term" value="P:lipid transport"/>
    <property type="evidence" value="ECO:0007669"/>
    <property type="project" value="UniProtKB-KW"/>
</dbReference>
<dbReference type="GO" id="GO:0005789">
    <property type="term" value="C:endoplasmic reticulum membrane"/>
    <property type="evidence" value="ECO:0007669"/>
    <property type="project" value="UniProtKB-SubCell"/>
</dbReference>
<dbReference type="GO" id="GO:0034497">
    <property type="term" value="P:protein localization to phagophore assembly site"/>
    <property type="evidence" value="ECO:0007669"/>
    <property type="project" value="TreeGrafter"/>
</dbReference>
<feature type="region of interest" description="Disordered" evidence="20">
    <location>
        <begin position="121"/>
        <end position="149"/>
    </location>
</feature>
<feature type="compositionally biased region" description="Acidic residues" evidence="20">
    <location>
        <begin position="832"/>
        <end position="841"/>
    </location>
</feature>
<comment type="catalytic activity">
    <reaction evidence="16">
        <text>a 1,2-diacyl-sn-glycero-3-phosphoethanolamine(in) = a 1,2-diacyl-sn-glycero-3-phosphoethanolamine(out)</text>
        <dbReference type="Rhea" id="RHEA:38895"/>
        <dbReference type="ChEBI" id="CHEBI:64612"/>
    </reaction>
</comment>
<evidence type="ECO:0000256" key="1">
    <source>
        <dbReference type="ARBA" id="ARBA00004439"/>
    </source>
</evidence>
<evidence type="ECO:0000256" key="17">
    <source>
        <dbReference type="ARBA" id="ARBA00024621"/>
    </source>
</evidence>
<keyword evidence="8 19" id="KW-0812">Transmembrane</keyword>
<evidence type="ECO:0000256" key="2">
    <source>
        <dbReference type="ARBA" id="ARBA00004477"/>
    </source>
</evidence>
<keyword evidence="11" id="KW-0333">Golgi apparatus</keyword>
<evidence type="ECO:0000256" key="5">
    <source>
        <dbReference type="ARBA" id="ARBA00006185"/>
    </source>
</evidence>
<dbReference type="EMBL" id="UIGY01000161">
    <property type="protein sequence ID" value="SUZ12012.1"/>
    <property type="molecule type" value="Genomic_DNA"/>
</dbReference>
<feature type="transmembrane region" description="Helical" evidence="19">
    <location>
        <begin position="449"/>
        <end position="473"/>
    </location>
</feature>
<evidence type="ECO:0000256" key="9">
    <source>
        <dbReference type="ARBA" id="ARBA00022989"/>
    </source>
</evidence>
<evidence type="ECO:0000256" key="8">
    <source>
        <dbReference type="ARBA" id="ARBA00022692"/>
    </source>
</evidence>
<dbReference type="Pfam" id="PF04109">
    <property type="entry name" value="ATG9"/>
    <property type="match status" value="1"/>
</dbReference>
<evidence type="ECO:0000256" key="13">
    <source>
        <dbReference type="ARBA" id="ARBA00023136"/>
    </source>
</evidence>
<evidence type="ECO:0000256" key="15">
    <source>
        <dbReference type="ARBA" id="ARBA00024479"/>
    </source>
</evidence>
<keyword evidence="9 19" id="KW-1133">Transmembrane helix</keyword>
<comment type="function">
    <text evidence="19">Phospholipid scramblase involved in autophagy. Cycles between the preautophagosomal structure/phagophore assembly site (PAS) and the cytoplasmic vesicle pool and supplies membrane for the growing autophagosome. Lipid scramblase activity plays a key role in preautophagosomal structure/phagophore assembly by distributing the phospholipids that arrive through ATG2 from the cytoplasmic to the luminal leaflet of the bilayer, thereby driving autophagosomal membrane expansion.</text>
</comment>
<dbReference type="PANTHER" id="PTHR13038">
    <property type="entry name" value="APG9 AUTOPHAGY 9"/>
    <property type="match status" value="1"/>
</dbReference>
<evidence type="ECO:0000256" key="3">
    <source>
        <dbReference type="ARBA" id="ARBA00004511"/>
    </source>
</evidence>
<reference evidence="21" key="1">
    <citation type="submission" date="2018-07" db="EMBL/GenBank/DDBJ databases">
        <authorList>
            <person name="Quirk P.G."/>
            <person name="Krulwich T.A."/>
        </authorList>
    </citation>
    <scope>NUCLEOTIDE SEQUENCE</scope>
    <source>
        <strain evidence="21">96224</strain>
    </source>
</reference>
<dbReference type="GO" id="GO:0030659">
    <property type="term" value="C:cytoplasmic vesicle membrane"/>
    <property type="evidence" value="ECO:0007669"/>
    <property type="project" value="UniProtKB-SubCell"/>
</dbReference>
<organism evidence="21">
    <name type="scientific">Blumeria graminis f. sp. tritici 96224</name>
    <dbReference type="NCBI Taxonomy" id="1268274"/>
    <lineage>
        <taxon>Eukaryota</taxon>
        <taxon>Fungi</taxon>
        <taxon>Dikarya</taxon>
        <taxon>Ascomycota</taxon>
        <taxon>Pezizomycotina</taxon>
        <taxon>Leotiomycetes</taxon>
        <taxon>Erysiphales</taxon>
        <taxon>Erysiphaceae</taxon>
        <taxon>Blumeria</taxon>
    </lineage>
</organism>
<dbReference type="PANTHER" id="PTHR13038:SF10">
    <property type="entry name" value="AUTOPHAGY-RELATED PROTEIN 9"/>
    <property type="match status" value="1"/>
</dbReference>
<dbReference type="InterPro" id="IPR007241">
    <property type="entry name" value="Autophagy-rel_prot_9"/>
</dbReference>
<evidence type="ECO:0000256" key="20">
    <source>
        <dbReference type="SAM" id="MobiDB-lite"/>
    </source>
</evidence>
<evidence type="ECO:0000256" key="10">
    <source>
        <dbReference type="ARBA" id="ARBA00023006"/>
    </source>
</evidence>
<name>A0A381LEW1_BLUGR</name>
<dbReference type="GO" id="GO:0034727">
    <property type="term" value="P:piecemeal microautophagy of the nucleus"/>
    <property type="evidence" value="ECO:0007669"/>
    <property type="project" value="TreeGrafter"/>
</dbReference>
<evidence type="ECO:0000256" key="7">
    <source>
        <dbReference type="ARBA" id="ARBA00022448"/>
    </source>
</evidence>
<evidence type="ECO:0000313" key="21">
    <source>
        <dbReference type="EMBL" id="SUZ12012.1"/>
    </source>
</evidence>
<comment type="caution">
    <text evidence="19">Lacks conserved residue(s) required for the propagation of feature annotation.</text>
</comment>
<evidence type="ECO:0000256" key="4">
    <source>
        <dbReference type="ARBA" id="ARBA00004653"/>
    </source>
</evidence>
<comment type="similarity">
    <text evidence="5 19">Belongs to the ATG9 family.</text>
</comment>
<dbReference type="GO" id="GO:0000422">
    <property type="term" value="P:autophagy of mitochondrion"/>
    <property type="evidence" value="ECO:0007669"/>
    <property type="project" value="TreeGrafter"/>
</dbReference>
<keyword evidence="13 19" id="KW-0472">Membrane</keyword>
<feature type="compositionally biased region" description="Basic residues" evidence="20">
    <location>
        <begin position="133"/>
        <end position="147"/>
    </location>
</feature>
<dbReference type="AlphaFoldDB" id="A0A381LEW1"/>
<feature type="transmembrane region" description="Helical" evidence="19">
    <location>
        <begin position="638"/>
        <end position="659"/>
    </location>
</feature>
<evidence type="ECO:0000256" key="16">
    <source>
        <dbReference type="ARBA" id="ARBA00024615"/>
    </source>
</evidence>
<gene>
    <name evidence="21" type="ORF">BGT96224V2_LOCUS5300</name>
</gene>
<accession>A0A381LEW1</accession>
<feature type="transmembrane region" description="Helical" evidence="19">
    <location>
        <begin position="572"/>
        <end position="590"/>
    </location>
</feature>
<protein>
    <recommendedName>
        <fullName evidence="6 19">Autophagy-related protein 9</fullName>
    </recommendedName>
</protein>
<sequence>MTSKLISRVLDTNITSRSIYEALSYHEEGSPSDVELNVGFNIDEENLGLQNHELADVDIFNENDSHVAVESTGFLSHQENPLQRLDEDTRTTHVNRSKWDHQIPRLQTEDGDDDVPASLLIEGHDIPGPRTPKTIRKSQPKPFRKALPKPGILNGKSTATLNDTYSQPNPQVFDRNNTGNPLKSPGITAAFLRNSREKALWRWANVTNLDNFIREVYDYYYGSGIQCILLEGFLNLFQVVFVAIFTTFLTQCVDFPQIPTSRNLSEVLVPQCTKKIAGFSNLAIWLFTLHVFWRIYQLLADIPRLLRIRDFYLYLLEIPESDMQTVSWQDVVARIMALRDANPITAEMISSSNRKFLGSQSKQRLDAHDIANRLMRRENYLIALFNKDILDLTLPVPFLQGRQLFSRALLWNIDQCIMDLVFNEHGQVRQLVLKDSHRKQLSNALRGRFLFAGVMNACFAPIIVVYLMIVYFLRYFNEYQKNPAAVGSRQYTPLAVWKFREFNELQHLFDKRLNMSYPFASRYLDQFPKAKMAHFARSASFFSGAIVSVLAVITLWDPEMLTNFEITTDRPVVFYIGVFGAIWALTKGMIPEENLVFDPEYALRNVIDYIHYMPNHWQNRLHCDDVKREFATLYQLKIVIFFQEVFSIIVTPFILWFSLPKCSEQIIDFFREFTVHVDGVGYVCSFAVFNFKKSDGRKAPYLASNTDYRDDYYSTKHGKMAASYYGFIDNYLINPKTAIQGHVPPGMQNYPRGPTLPGLVSPLFSPESQTHRTIRNKQRLGARNSRLLAKNPHTISPLQSILLDPHHQPSNSGFDESSSRSRYVAEQNIVEESTEDEDILDLESRRKQTMTKSCQSYQELDESRWEMSPTRATAAENEESDETATGVLGLLYKFQKAQNDGRGGVEI</sequence>
<feature type="region of interest" description="Disordered" evidence="20">
    <location>
        <begin position="802"/>
        <end position="882"/>
    </location>
</feature>
<dbReference type="OrthoDB" id="2020634at2759"/>
<dbReference type="GO" id="GO:0034045">
    <property type="term" value="C:phagophore assembly site membrane"/>
    <property type="evidence" value="ECO:0007669"/>
    <property type="project" value="UniProtKB-SubCell"/>
</dbReference>
<comment type="catalytic activity">
    <reaction evidence="18">
        <text>a 1,2-diacyl-sn-glycero-3-phosphocholine(in) = a 1,2-diacyl-sn-glycero-3-phosphocholine(out)</text>
        <dbReference type="Rhea" id="RHEA:38571"/>
        <dbReference type="ChEBI" id="CHEBI:57643"/>
    </reaction>
</comment>
<keyword evidence="12 19" id="KW-0445">Lipid transport</keyword>
<evidence type="ECO:0000256" key="18">
    <source>
        <dbReference type="ARBA" id="ARBA00024631"/>
    </source>
</evidence>
<dbReference type="GO" id="GO:0061709">
    <property type="term" value="P:reticulophagy"/>
    <property type="evidence" value="ECO:0007669"/>
    <property type="project" value="TreeGrafter"/>
</dbReference>
<evidence type="ECO:0000256" key="12">
    <source>
        <dbReference type="ARBA" id="ARBA00023055"/>
    </source>
</evidence>
<dbReference type="GO" id="GO:0000139">
    <property type="term" value="C:Golgi membrane"/>
    <property type="evidence" value="ECO:0007669"/>
    <property type="project" value="UniProtKB-SubCell"/>
</dbReference>
<evidence type="ECO:0000256" key="14">
    <source>
        <dbReference type="ARBA" id="ARBA00023329"/>
    </source>
</evidence>
<evidence type="ECO:0000256" key="11">
    <source>
        <dbReference type="ARBA" id="ARBA00023034"/>
    </source>
</evidence>
<feature type="non-terminal residue" evidence="21">
    <location>
        <position position="907"/>
    </location>
</feature>
<evidence type="ECO:0000256" key="19">
    <source>
        <dbReference type="RuleBase" id="RU364027"/>
    </source>
</evidence>